<evidence type="ECO:0008006" key="7">
    <source>
        <dbReference type="Google" id="ProtNLM"/>
    </source>
</evidence>
<feature type="transmembrane region" description="Helical" evidence="4">
    <location>
        <begin position="275"/>
        <end position="297"/>
    </location>
</feature>
<sequence>MREILTGAGPFRHANVRLYAFFTIFYNARAYYPIFAILFLDLGLSREQFLTLNAVWAAAIFLLEVPSGALADTIGRKKLLVAAGAMMTVEMALLLFAPQNGGWVLLLMVFANRLLSGASEASASGADQALAYDTLQEKGEEDQWDGVLASVMTFRSAAYFTAMILGSLLYDPSVLAKVIPALGDLEKSLTLRLPIALVFLQGIACFFFALRMRDIETDDEERPSLKKAFRTTLSAGRWVITTPLALMVVLGGVLADSFARTFATLTSDYFRFIQIPEWLFGFLGATFAITGIFIPKIAKSLSQRFTPRAHLLIIVCWSAGALILLGQAWPWWGIIPAILTMAVLSWTDFLTSRELNKIAASSQRATILSVKGLIFNLGYGLASLSFAGAVAGFHQNGQSKDEAFHSTLLWQPALLAILIVIFALWSRRIPQPTRET</sequence>
<feature type="transmembrane region" description="Helical" evidence="4">
    <location>
        <begin position="231"/>
        <end position="255"/>
    </location>
</feature>
<feature type="transmembrane region" description="Helical" evidence="4">
    <location>
        <begin position="189"/>
        <end position="210"/>
    </location>
</feature>
<keyword evidence="3 4" id="KW-0472">Membrane</keyword>
<proteinExistence type="predicted"/>
<feature type="transmembrane region" description="Helical" evidence="4">
    <location>
        <begin position="18"/>
        <end position="40"/>
    </location>
</feature>
<reference evidence="5" key="1">
    <citation type="journal article" date="2014" name="Int. J. Syst. Evol. Microbiol.">
        <title>Complete genome sequence of Corynebacterium casei LMG S-19264T (=DSM 44701T), isolated from a smear-ripened cheese.</title>
        <authorList>
            <consortium name="US DOE Joint Genome Institute (JGI-PGF)"/>
            <person name="Walter F."/>
            <person name="Albersmeier A."/>
            <person name="Kalinowski J."/>
            <person name="Ruckert C."/>
        </authorList>
    </citation>
    <scope>NUCLEOTIDE SEQUENCE</scope>
    <source>
        <strain evidence="5">KCTC 12988</strain>
    </source>
</reference>
<comment type="caution">
    <text evidence="5">The sequence shown here is derived from an EMBL/GenBank/DDBJ whole genome shotgun (WGS) entry which is preliminary data.</text>
</comment>
<dbReference type="InterPro" id="IPR011701">
    <property type="entry name" value="MFS"/>
</dbReference>
<name>A0A918TVM2_9BACT</name>
<feature type="transmembrane region" description="Helical" evidence="4">
    <location>
        <begin position="52"/>
        <end position="72"/>
    </location>
</feature>
<evidence type="ECO:0000313" key="5">
    <source>
        <dbReference type="EMBL" id="GHC63344.1"/>
    </source>
</evidence>
<keyword evidence="2 4" id="KW-1133">Transmembrane helix</keyword>
<evidence type="ECO:0000256" key="3">
    <source>
        <dbReference type="ARBA" id="ARBA00023136"/>
    </source>
</evidence>
<feature type="transmembrane region" description="Helical" evidence="4">
    <location>
        <begin position="372"/>
        <end position="393"/>
    </location>
</feature>
<organism evidence="5 6">
    <name type="scientific">Roseibacillus persicicus</name>
    <dbReference type="NCBI Taxonomy" id="454148"/>
    <lineage>
        <taxon>Bacteria</taxon>
        <taxon>Pseudomonadati</taxon>
        <taxon>Verrucomicrobiota</taxon>
        <taxon>Verrucomicrobiia</taxon>
        <taxon>Verrucomicrobiales</taxon>
        <taxon>Verrucomicrobiaceae</taxon>
        <taxon>Roseibacillus</taxon>
    </lineage>
</organism>
<dbReference type="SUPFAM" id="SSF103473">
    <property type="entry name" value="MFS general substrate transporter"/>
    <property type="match status" value="1"/>
</dbReference>
<dbReference type="PANTHER" id="PTHR23530:SF1">
    <property type="entry name" value="PERMEASE, MAJOR FACILITATOR SUPERFAMILY-RELATED"/>
    <property type="match status" value="1"/>
</dbReference>
<evidence type="ECO:0000313" key="6">
    <source>
        <dbReference type="Proteomes" id="UP000644507"/>
    </source>
</evidence>
<dbReference type="Gene3D" id="1.20.1250.20">
    <property type="entry name" value="MFS general substrate transporter like domains"/>
    <property type="match status" value="1"/>
</dbReference>
<feature type="transmembrane region" description="Helical" evidence="4">
    <location>
        <begin position="331"/>
        <end position="351"/>
    </location>
</feature>
<feature type="transmembrane region" description="Helical" evidence="4">
    <location>
        <begin position="408"/>
        <end position="425"/>
    </location>
</feature>
<accession>A0A918TVM2</accession>
<evidence type="ECO:0000256" key="1">
    <source>
        <dbReference type="ARBA" id="ARBA00022692"/>
    </source>
</evidence>
<dbReference type="RefSeq" id="WP_189572607.1">
    <property type="nucleotide sequence ID" value="NZ_BMXI01000016.1"/>
</dbReference>
<reference evidence="5" key="2">
    <citation type="submission" date="2020-09" db="EMBL/GenBank/DDBJ databases">
        <authorList>
            <person name="Sun Q."/>
            <person name="Kim S."/>
        </authorList>
    </citation>
    <scope>NUCLEOTIDE SEQUENCE</scope>
    <source>
        <strain evidence="5">KCTC 12988</strain>
    </source>
</reference>
<dbReference type="InterPro" id="IPR053160">
    <property type="entry name" value="MFS_DHA3_Transporter"/>
</dbReference>
<dbReference type="EMBL" id="BMXI01000016">
    <property type="protein sequence ID" value="GHC63344.1"/>
    <property type="molecule type" value="Genomic_DNA"/>
</dbReference>
<dbReference type="PANTHER" id="PTHR23530">
    <property type="entry name" value="TRANSPORT PROTEIN-RELATED"/>
    <property type="match status" value="1"/>
</dbReference>
<feature type="transmembrane region" description="Helical" evidence="4">
    <location>
        <begin position="309"/>
        <end position="325"/>
    </location>
</feature>
<evidence type="ECO:0000256" key="4">
    <source>
        <dbReference type="SAM" id="Phobius"/>
    </source>
</evidence>
<protein>
    <recommendedName>
        <fullName evidence="7">MFS transporter</fullName>
    </recommendedName>
</protein>
<dbReference type="GO" id="GO:0022857">
    <property type="term" value="F:transmembrane transporter activity"/>
    <property type="evidence" value="ECO:0007669"/>
    <property type="project" value="InterPro"/>
</dbReference>
<dbReference type="Proteomes" id="UP000644507">
    <property type="component" value="Unassembled WGS sequence"/>
</dbReference>
<dbReference type="Pfam" id="PF07690">
    <property type="entry name" value="MFS_1"/>
    <property type="match status" value="1"/>
</dbReference>
<gene>
    <name evidence="5" type="ORF">GCM10007100_33650</name>
</gene>
<dbReference type="AlphaFoldDB" id="A0A918TVM2"/>
<dbReference type="InterPro" id="IPR036259">
    <property type="entry name" value="MFS_trans_sf"/>
</dbReference>
<keyword evidence="1 4" id="KW-0812">Transmembrane</keyword>
<evidence type="ECO:0000256" key="2">
    <source>
        <dbReference type="ARBA" id="ARBA00022989"/>
    </source>
</evidence>
<keyword evidence="6" id="KW-1185">Reference proteome</keyword>